<keyword evidence="11" id="KW-1185">Reference proteome</keyword>
<reference evidence="10 11" key="1">
    <citation type="submission" date="2022-08" db="EMBL/GenBank/DDBJ databases">
        <title>Aerococcaceae sp. nov isolated from spoiled eye mask.</title>
        <authorList>
            <person name="Zhou G."/>
            <person name="Xie X.-B."/>
            <person name="Shi Q.-S."/>
            <person name="Wang Y.-S."/>
            <person name="Wen X."/>
            <person name="Peng H."/>
            <person name="Yang X.-J."/>
            <person name="Tao H.-B."/>
            <person name="Huang X.-M."/>
        </authorList>
    </citation>
    <scope>NUCLEOTIDE SEQUENCE [LARGE SCALE GENOMIC DNA]</scope>
    <source>
        <strain evidence="11">DM20194951</strain>
    </source>
</reference>
<accession>A0ABY5PA71</accession>
<protein>
    <submittedName>
        <fullName evidence="10">V-type ATP synthase subunit I</fullName>
    </submittedName>
</protein>
<keyword evidence="5 9" id="KW-1133">Transmembrane helix</keyword>
<name>A0ABY5PA71_9LACT</name>
<dbReference type="InterPro" id="IPR002490">
    <property type="entry name" value="V-ATPase_116kDa_su"/>
</dbReference>
<keyword evidence="6" id="KW-0406">Ion transport</keyword>
<evidence type="ECO:0000256" key="1">
    <source>
        <dbReference type="ARBA" id="ARBA00004141"/>
    </source>
</evidence>
<evidence type="ECO:0000256" key="7">
    <source>
        <dbReference type="ARBA" id="ARBA00023136"/>
    </source>
</evidence>
<feature type="transmembrane region" description="Helical" evidence="9">
    <location>
        <begin position="349"/>
        <end position="369"/>
    </location>
</feature>
<feature type="transmembrane region" description="Helical" evidence="9">
    <location>
        <begin position="168"/>
        <end position="189"/>
    </location>
</feature>
<evidence type="ECO:0000313" key="11">
    <source>
        <dbReference type="Proteomes" id="UP001315967"/>
    </source>
</evidence>
<dbReference type="PANTHER" id="PTHR11629">
    <property type="entry name" value="VACUOLAR PROTON ATPASES"/>
    <property type="match status" value="1"/>
</dbReference>
<sequence>MEDAKTERKEIVSTLKAYQSTLDELKLQYEYVNNLSTREQAKFALKRADNLVTIEGWIEEENGSQFLQTIKNKFDELIVAKVHPLNQNDYKTVPTKLKNKAIVKPYEMITTMYGLPNYKEVDPTPFVMPFYWLFFGMMLGDLGYGLVLVVAALIPLKTFKLTESTKDTLKLVFSLGLSGVVWGAIYGSFFGFTIEWMQLIDLQSSVMEVMVLSLAIGMVHMGIAFGINTYLQIKDKNYAKAYADGLHWIIVLIGIAVAALGFLFPSLSALTNVGLGMILLSFIGMIIANIIDAKGISGLGTSLLGFLNAVSYFGDIISYSRLMALGLSGISIGAAFNIIVGQIPFIGRVTLGVVLFIVLHLFNMFLSLLTGGVHSLRLIFVEFFGKFYTGNGRPFKPLQINEKYVSIKKNQEVKE</sequence>
<dbReference type="Pfam" id="PF01496">
    <property type="entry name" value="V_ATPase_I"/>
    <property type="match status" value="1"/>
</dbReference>
<evidence type="ECO:0000256" key="9">
    <source>
        <dbReference type="SAM" id="Phobius"/>
    </source>
</evidence>
<comment type="similarity">
    <text evidence="2">Belongs to the V-ATPase 116 kDa subunit family.</text>
</comment>
<evidence type="ECO:0000256" key="8">
    <source>
        <dbReference type="SAM" id="Coils"/>
    </source>
</evidence>
<evidence type="ECO:0000256" key="6">
    <source>
        <dbReference type="ARBA" id="ARBA00023065"/>
    </source>
</evidence>
<feature type="transmembrane region" description="Helical" evidence="9">
    <location>
        <begin position="270"/>
        <end position="291"/>
    </location>
</feature>
<dbReference type="Proteomes" id="UP001315967">
    <property type="component" value="Chromosome"/>
</dbReference>
<keyword evidence="3" id="KW-0813">Transport</keyword>
<feature type="coiled-coil region" evidence="8">
    <location>
        <begin position="1"/>
        <end position="28"/>
    </location>
</feature>
<feature type="transmembrane region" description="Helical" evidence="9">
    <location>
        <begin position="209"/>
        <end position="233"/>
    </location>
</feature>
<keyword evidence="8" id="KW-0175">Coiled coil</keyword>
<comment type="subcellular location">
    <subcellularLocation>
        <location evidence="1">Membrane</location>
        <topology evidence="1">Multi-pass membrane protein</topology>
    </subcellularLocation>
</comment>
<dbReference type="RefSeq" id="WP_313795007.1">
    <property type="nucleotide sequence ID" value="NZ_CP102453.1"/>
</dbReference>
<dbReference type="EMBL" id="CP102453">
    <property type="protein sequence ID" value="UUX35530.1"/>
    <property type="molecule type" value="Genomic_DNA"/>
</dbReference>
<evidence type="ECO:0000256" key="4">
    <source>
        <dbReference type="ARBA" id="ARBA00022692"/>
    </source>
</evidence>
<evidence type="ECO:0000313" key="10">
    <source>
        <dbReference type="EMBL" id="UUX35530.1"/>
    </source>
</evidence>
<evidence type="ECO:0000256" key="5">
    <source>
        <dbReference type="ARBA" id="ARBA00022989"/>
    </source>
</evidence>
<feature type="transmembrane region" description="Helical" evidence="9">
    <location>
        <begin position="322"/>
        <end position="343"/>
    </location>
</feature>
<feature type="transmembrane region" description="Helical" evidence="9">
    <location>
        <begin position="245"/>
        <end position="264"/>
    </location>
</feature>
<proteinExistence type="inferred from homology"/>
<keyword evidence="4 9" id="KW-0812">Transmembrane</keyword>
<keyword evidence="7 9" id="KW-0472">Membrane</keyword>
<dbReference type="PANTHER" id="PTHR11629:SF63">
    <property type="entry name" value="V-TYPE PROTON ATPASE SUBUNIT A"/>
    <property type="match status" value="1"/>
</dbReference>
<organism evidence="10 11">
    <name type="scientific">Fundicoccus culcitae</name>
    <dbReference type="NCBI Taxonomy" id="2969821"/>
    <lineage>
        <taxon>Bacteria</taxon>
        <taxon>Bacillati</taxon>
        <taxon>Bacillota</taxon>
        <taxon>Bacilli</taxon>
        <taxon>Lactobacillales</taxon>
        <taxon>Aerococcaceae</taxon>
        <taxon>Fundicoccus</taxon>
    </lineage>
</organism>
<evidence type="ECO:0000256" key="3">
    <source>
        <dbReference type="ARBA" id="ARBA00022448"/>
    </source>
</evidence>
<feature type="transmembrane region" description="Helical" evidence="9">
    <location>
        <begin position="130"/>
        <end position="156"/>
    </location>
</feature>
<evidence type="ECO:0000256" key="2">
    <source>
        <dbReference type="ARBA" id="ARBA00009904"/>
    </source>
</evidence>
<gene>
    <name evidence="10" type="ORF">NRE15_13920</name>
</gene>